<evidence type="ECO:0000256" key="11">
    <source>
        <dbReference type="RuleBase" id="RU271113"/>
    </source>
</evidence>
<feature type="coiled-coil region" evidence="12">
    <location>
        <begin position="536"/>
        <end position="570"/>
    </location>
</feature>
<keyword evidence="12" id="KW-0175">Coiled coil</keyword>
<feature type="compositionally biased region" description="Basic and acidic residues" evidence="13">
    <location>
        <begin position="687"/>
        <end position="697"/>
    </location>
</feature>
<evidence type="ECO:0000256" key="13">
    <source>
        <dbReference type="SAM" id="MobiDB-lite"/>
    </source>
</evidence>
<keyword evidence="4 11" id="KW-0489">Methyltransferase</keyword>
<evidence type="ECO:0000256" key="9">
    <source>
        <dbReference type="ARBA" id="ARBA00029821"/>
    </source>
</evidence>
<dbReference type="Proteomes" id="UP000267027">
    <property type="component" value="Unassembled WGS sequence"/>
</dbReference>
<evidence type="ECO:0000256" key="2">
    <source>
        <dbReference type="ARBA" id="ARBA00012190"/>
    </source>
</evidence>
<dbReference type="InterPro" id="IPR029063">
    <property type="entry name" value="SAM-dependent_MTases_sf"/>
</dbReference>
<evidence type="ECO:0000313" key="16">
    <source>
        <dbReference type="Proteomes" id="UP000267027"/>
    </source>
</evidence>
<evidence type="ECO:0000256" key="12">
    <source>
        <dbReference type="SAM" id="Coils"/>
    </source>
</evidence>
<dbReference type="Gene3D" id="3.40.50.150">
    <property type="entry name" value="Vaccinia Virus protein VP39"/>
    <property type="match status" value="1"/>
</dbReference>
<feature type="region of interest" description="Disordered" evidence="13">
    <location>
        <begin position="403"/>
        <end position="440"/>
    </location>
</feature>
<dbReference type="InterPro" id="IPR030445">
    <property type="entry name" value="H3-K79_meTrfase"/>
</dbReference>
<evidence type="ECO:0000256" key="5">
    <source>
        <dbReference type="ARBA" id="ARBA00022679"/>
    </source>
</evidence>
<keyword evidence="7 11" id="KW-0156">Chromatin regulator</keyword>
<keyword evidence="8 11" id="KW-0539">Nucleus</keyword>
<comment type="similarity">
    <text evidence="11">Belongs to the class I-like SAM-binding methyltransferase superfamily. DOT1 family.</text>
</comment>
<evidence type="ECO:0000256" key="10">
    <source>
        <dbReference type="ARBA" id="ARBA00047770"/>
    </source>
</evidence>
<dbReference type="GO" id="GO:0140956">
    <property type="term" value="F:histone H3K79 trimethyltransferase activity"/>
    <property type="evidence" value="ECO:0007669"/>
    <property type="project" value="UniProtKB-EC"/>
</dbReference>
<evidence type="ECO:0000259" key="14">
    <source>
        <dbReference type="PROSITE" id="PS51569"/>
    </source>
</evidence>
<dbReference type="GO" id="GO:0035097">
    <property type="term" value="C:histone methyltransferase complex"/>
    <property type="evidence" value="ECO:0007669"/>
    <property type="project" value="UniProtKB-ARBA"/>
</dbReference>
<dbReference type="GO" id="GO:0006281">
    <property type="term" value="P:DNA repair"/>
    <property type="evidence" value="ECO:0007669"/>
    <property type="project" value="TreeGrafter"/>
</dbReference>
<dbReference type="AlphaFoldDB" id="A0A0R3PQL4"/>
<name>A0A0R3PQL4_ANGCS</name>
<dbReference type="Gene3D" id="1.10.260.60">
    <property type="match status" value="1"/>
</dbReference>
<feature type="compositionally biased region" description="Basic and acidic residues" evidence="13">
    <location>
        <begin position="712"/>
        <end position="728"/>
    </location>
</feature>
<dbReference type="GO" id="GO:0032259">
    <property type="term" value="P:methylation"/>
    <property type="evidence" value="ECO:0007669"/>
    <property type="project" value="UniProtKB-KW"/>
</dbReference>
<keyword evidence="16" id="KW-1185">Reference proteome</keyword>
<dbReference type="FunFam" id="3.40.50.150:FF:000033">
    <property type="entry name" value="Histone-lysine N-methyltransferase, H3 lysine-79 specific"/>
    <property type="match status" value="1"/>
</dbReference>
<dbReference type="PANTHER" id="PTHR21451">
    <property type="entry name" value="HISTONE H3 METHYLTRANSFERASE"/>
    <property type="match status" value="1"/>
</dbReference>
<feature type="domain" description="DOT1" evidence="14">
    <location>
        <begin position="17"/>
        <end position="355"/>
    </location>
</feature>
<gene>
    <name evidence="15" type="ORF">ACOC_LOCUS7662</name>
</gene>
<comment type="function">
    <text evidence="11">Histone methyltransferase that specifically trimethylates histone H3 to form H3K79me3. This methylation is required for telomere silencing and for the pachytene checkpoint during the meiotic cell cycle by allowing the recruitment of RAD9 to double strand breaks. Nucleosomes are preferred as substrate compared to free histone.</text>
</comment>
<dbReference type="OMA" id="NAISHTT"/>
<feature type="region of interest" description="Disordered" evidence="13">
    <location>
        <begin position="649"/>
        <end position="732"/>
    </location>
</feature>
<sequence length="790" mass="87932">MALAVPTAIERLPCALPSIFLHLDNGSANFNNVDKTNIDEVRAVIEDFNKVAAPYAKLVRCFLFGVFVHVSPVGIKTGFHLLQWKGQTNPAFESWSQDRADVDLLTIICSLSFSRQDPLLRRSIFIIYPFRAVSNPQLLNNHYAPFSSGVLRFLYTDHVYGETSYEQMQSIIDQIGFREQDVFLDLGCGVGQLVMYVAGGTKVKKSVGIEINDLPAKYGAAMGEDFSKWMKWWKKKCRPFQLIHGDMLDEQYRTLITQEATIIFINNYAFEPSLDLHIKNMLADCHMGTRIISTKAYATGTKRVNMRNLGDVESIMEVSQLKTVKQPTSWTPNTVPYYLHTVSHYKERNRLQQTRNNDSVKTEDADDSNGDSDSKAFVLTYNGSPMPGSPRWNDADTDYVPPGVKKPRKSHHMGCTSSHKSESSKKSAVRSRPAVRVSEDAREGIEKMHALISTPRPVDTNVGEGLVRVDLPHSSNRNEKLYSEGEELNDGRSVVRIIDKETEFVMSLKSPLDAYCLSVRDLLNTLSEYMNTPSFRQEVEDNITLEKARNAELVEKVRQMQAAVAAQRAQGVCALYERLNDLGMSDVETPTELLQGSKQIVAQHKVLNQPQGDNPFNVEELLQSVMSQMGNDNTSTALRLESENEGVEGLLMSPVGGPSTIGPIHVASSSRRPRQRPRAGPGARGKGKPEENSEEMQRQINEIVQAALKVDSAAKEKERRSRGTERPARRSAALHVNTDSVVVPLQRSAQFPMASRRDDPELDVVATNISTSCAQPPFTSATVAPSAGNV</sequence>
<proteinExistence type="inferred from homology"/>
<evidence type="ECO:0000256" key="6">
    <source>
        <dbReference type="ARBA" id="ARBA00022691"/>
    </source>
</evidence>
<evidence type="ECO:0000256" key="1">
    <source>
        <dbReference type="ARBA" id="ARBA00004123"/>
    </source>
</evidence>
<feature type="region of interest" description="Disordered" evidence="13">
    <location>
        <begin position="348"/>
        <end position="376"/>
    </location>
</feature>
<dbReference type="SUPFAM" id="SSF53335">
    <property type="entry name" value="S-adenosyl-L-methionine-dependent methyltransferases"/>
    <property type="match status" value="1"/>
</dbReference>
<comment type="miscellaneous">
    <text evidence="11">In contrast to other lysine histone methyltransferases, it does not contain a SET domain, suggesting the existence of another mechanism for methylation of lysine residues of histones.</text>
</comment>
<evidence type="ECO:0000256" key="4">
    <source>
        <dbReference type="ARBA" id="ARBA00022603"/>
    </source>
</evidence>
<comment type="subcellular location">
    <subcellularLocation>
        <location evidence="1 11">Nucleus</location>
    </subcellularLocation>
</comment>
<keyword evidence="6 11" id="KW-0949">S-adenosyl-L-methionine</keyword>
<dbReference type="Pfam" id="PF08123">
    <property type="entry name" value="DOT1"/>
    <property type="match status" value="1"/>
</dbReference>
<organism evidence="17">
    <name type="scientific">Angiostrongylus costaricensis</name>
    <name type="common">Nematode worm</name>
    <dbReference type="NCBI Taxonomy" id="334426"/>
    <lineage>
        <taxon>Eukaryota</taxon>
        <taxon>Metazoa</taxon>
        <taxon>Ecdysozoa</taxon>
        <taxon>Nematoda</taxon>
        <taxon>Chromadorea</taxon>
        <taxon>Rhabditida</taxon>
        <taxon>Rhabditina</taxon>
        <taxon>Rhabditomorpha</taxon>
        <taxon>Strongyloidea</taxon>
        <taxon>Metastrongylidae</taxon>
        <taxon>Angiostrongylus</taxon>
    </lineage>
</organism>
<reference evidence="15 16" key="2">
    <citation type="submission" date="2018-11" db="EMBL/GenBank/DDBJ databases">
        <authorList>
            <consortium name="Pathogen Informatics"/>
        </authorList>
    </citation>
    <scope>NUCLEOTIDE SEQUENCE [LARGE SCALE GENOMIC DNA]</scope>
    <source>
        <strain evidence="15 16">Costa Rica</strain>
    </source>
</reference>
<protein>
    <recommendedName>
        <fullName evidence="3 11">Histone-lysine N-methyltransferase, H3 lysine-79 specific</fullName>
        <ecNumber evidence="2 11">2.1.1.360</ecNumber>
    </recommendedName>
    <alternativeName>
        <fullName evidence="9 11">Histone H3-K79 methyltransferase</fullName>
    </alternativeName>
</protein>
<dbReference type="STRING" id="334426.A0A0R3PQL4"/>
<reference evidence="17" key="1">
    <citation type="submission" date="2016-04" db="UniProtKB">
        <authorList>
            <consortium name="WormBaseParasite"/>
        </authorList>
    </citation>
    <scope>IDENTIFICATION</scope>
</reference>
<dbReference type="EMBL" id="UYYA01004063">
    <property type="protein sequence ID" value="VDM59247.1"/>
    <property type="molecule type" value="Genomic_DNA"/>
</dbReference>
<dbReference type="PANTHER" id="PTHR21451:SF0">
    <property type="entry name" value="HISTONE-LYSINE N-METHYLTRANSFERASE, H3 LYSINE-79 SPECIFIC"/>
    <property type="match status" value="1"/>
</dbReference>
<keyword evidence="5 11" id="KW-0808">Transferase</keyword>
<evidence type="ECO:0000256" key="3">
    <source>
        <dbReference type="ARBA" id="ARBA00020987"/>
    </source>
</evidence>
<evidence type="ECO:0000313" key="15">
    <source>
        <dbReference type="EMBL" id="VDM59247.1"/>
    </source>
</evidence>
<evidence type="ECO:0000256" key="8">
    <source>
        <dbReference type="ARBA" id="ARBA00023242"/>
    </source>
</evidence>
<dbReference type="WBParaSite" id="ACOC_0000766101-mRNA-1">
    <property type="protein sequence ID" value="ACOC_0000766101-mRNA-1"/>
    <property type="gene ID" value="ACOC_0000766101"/>
</dbReference>
<accession>A0A0R3PQL4</accession>
<dbReference type="InterPro" id="IPR025789">
    <property type="entry name" value="DOT1_dom"/>
</dbReference>
<dbReference type="OrthoDB" id="443402at2759"/>
<evidence type="ECO:0000256" key="7">
    <source>
        <dbReference type="ARBA" id="ARBA00022853"/>
    </source>
</evidence>
<dbReference type="GO" id="GO:0000077">
    <property type="term" value="P:DNA damage checkpoint signaling"/>
    <property type="evidence" value="ECO:0007669"/>
    <property type="project" value="TreeGrafter"/>
</dbReference>
<evidence type="ECO:0000313" key="17">
    <source>
        <dbReference type="WBParaSite" id="ACOC_0000766101-mRNA-1"/>
    </source>
</evidence>
<comment type="catalytic activity">
    <reaction evidence="10 11">
        <text>L-lysyl(79)-[histone H3] + 3 S-adenosyl-L-methionine = N(6),N(6),N(6)-trimethyl-L-lysyl(79)-[histone H3] + 3 S-adenosyl-L-homocysteine + 3 H(+)</text>
        <dbReference type="Rhea" id="RHEA:60328"/>
        <dbReference type="Rhea" id="RHEA-COMP:15549"/>
        <dbReference type="Rhea" id="RHEA-COMP:15552"/>
        <dbReference type="ChEBI" id="CHEBI:15378"/>
        <dbReference type="ChEBI" id="CHEBI:29969"/>
        <dbReference type="ChEBI" id="CHEBI:57856"/>
        <dbReference type="ChEBI" id="CHEBI:59789"/>
        <dbReference type="ChEBI" id="CHEBI:61961"/>
        <dbReference type="EC" id="2.1.1.360"/>
    </reaction>
</comment>
<dbReference type="PROSITE" id="PS51569">
    <property type="entry name" value="DOT1"/>
    <property type="match status" value="1"/>
</dbReference>
<dbReference type="EC" id="2.1.1.360" evidence="2 11"/>